<organism evidence="1 2">
    <name type="scientific">Cricetulus griseus</name>
    <name type="common">Chinese hamster</name>
    <name type="synonym">Cricetulus barabensis griseus</name>
    <dbReference type="NCBI Taxonomy" id="10029"/>
    <lineage>
        <taxon>Eukaryota</taxon>
        <taxon>Metazoa</taxon>
        <taxon>Chordata</taxon>
        <taxon>Craniata</taxon>
        <taxon>Vertebrata</taxon>
        <taxon>Euteleostomi</taxon>
        <taxon>Mammalia</taxon>
        <taxon>Eutheria</taxon>
        <taxon>Euarchontoglires</taxon>
        <taxon>Glires</taxon>
        <taxon>Rodentia</taxon>
        <taxon>Myomorpha</taxon>
        <taxon>Muroidea</taxon>
        <taxon>Cricetidae</taxon>
        <taxon>Cricetinae</taxon>
        <taxon>Cricetulus</taxon>
    </lineage>
</organism>
<protein>
    <submittedName>
        <fullName evidence="1">Motile sperm domain-containing protein 3</fullName>
    </submittedName>
</protein>
<dbReference type="AlphaFoldDB" id="G3I7H4"/>
<dbReference type="Proteomes" id="UP000001075">
    <property type="component" value="Unassembled WGS sequence"/>
</dbReference>
<sequence>MSGWTKRYHHCSCGASVPLALQGYSEPKPNPVPLVWTGPTLARHLQKNAAQKLGTSSFLLFADKCHLCGLPATATGGGPGQPAAAIPACVPGTEAGGSLHVRPPHHGVFADLSSQLNPRTVSFEGRNLKQTL</sequence>
<dbReference type="InParanoid" id="G3I7H4"/>
<accession>G3I7H4</accession>
<proteinExistence type="predicted"/>
<gene>
    <name evidence="1" type="ORF">I79_019463</name>
</gene>
<dbReference type="STRING" id="10029.G3I7H4"/>
<dbReference type="EMBL" id="JH001431">
    <property type="protein sequence ID" value="EGW02414.1"/>
    <property type="molecule type" value="Genomic_DNA"/>
</dbReference>
<evidence type="ECO:0000313" key="1">
    <source>
        <dbReference type="EMBL" id="EGW02414.1"/>
    </source>
</evidence>
<name>G3I7H4_CRIGR</name>
<reference evidence="2" key="1">
    <citation type="journal article" date="2011" name="Nat. Biotechnol.">
        <title>The genomic sequence of the Chinese hamster ovary (CHO)-K1 cell line.</title>
        <authorList>
            <person name="Xu X."/>
            <person name="Nagarajan H."/>
            <person name="Lewis N.E."/>
            <person name="Pan S."/>
            <person name="Cai Z."/>
            <person name="Liu X."/>
            <person name="Chen W."/>
            <person name="Xie M."/>
            <person name="Wang W."/>
            <person name="Hammond S."/>
            <person name="Andersen M.R."/>
            <person name="Neff N."/>
            <person name="Passarelli B."/>
            <person name="Koh W."/>
            <person name="Fan H.C."/>
            <person name="Wang J."/>
            <person name="Gui Y."/>
            <person name="Lee K.H."/>
            <person name="Betenbaugh M.J."/>
            <person name="Quake S.R."/>
            <person name="Famili I."/>
            <person name="Palsson B.O."/>
            <person name="Wang J."/>
        </authorList>
    </citation>
    <scope>NUCLEOTIDE SEQUENCE [LARGE SCALE GENOMIC DNA]</scope>
    <source>
        <strain evidence="2">CHO K1 cell line</strain>
    </source>
</reference>
<evidence type="ECO:0000313" key="2">
    <source>
        <dbReference type="Proteomes" id="UP000001075"/>
    </source>
</evidence>